<evidence type="ECO:0000259" key="1">
    <source>
        <dbReference type="Pfam" id="PF12973"/>
    </source>
</evidence>
<evidence type="ECO:0000313" key="3">
    <source>
        <dbReference type="Proteomes" id="UP000239724"/>
    </source>
</evidence>
<dbReference type="Pfam" id="PF12973">
    <property type="entry name" value="Cupin_7"/>
    <property type="match status" value="1"/>
</dbReference>
<reference evidence="2 3" key="1">
    <citation type="journal article" date="2018" name="Arch. Microbiol.">
        <title>New insights into the metabolic potential of the phototrophic purple bacterium Rhodopila globiformis DSM 161(T) from its draft genome sequence and evidence for a vanadium-dependent nitrogenase.</title>
        <authorList>
            <person name="Imhoff J.F."/>
            <person name="Rahn T."/>
            <person name="Kunzel S."/>
            <person name="Neulinger S.C."/>
        </authorList>
    </citation>
    <scope>NUCLEOTIDE SEQUENCE [LARGE SCALE GENOMIC DNA]</scope>
    <source>
        <strain evidence="2 3">DSM 161</strain>
    </source>
</reference>
<proteinExistence type="predicted"/>
<dbReference type="InterPro" id="IPR011051">
    <property type="entry name" value="RmlC_Cupin_sf"/>
</dbReference>
<dbReference type="InterPro" id="IPR025979">
    <property type="entry name" value="ChrR-like_cupin_dom"/>
</dbReference>
<dbReference type="AlphaFoldDB" id="A0A2S6NL07"/>
<comment type="caution">
    <text evidence="2">The sequence shown here is derived from an EMBL/GenBank/DDBJ whole genome shotgun (WGS) entry which is preliminary data.</text>
</comment>
<accession>A0A2S6NL07</accession>
<protein>
    <recommendedName>
        <fullName evidence="1">ChrR-like cupin domain-containing protein</fullName>
    </recommendedName>
</protein>
<name>A0A2S6NL07_RHOGL</name>
<feature type="domain" description="ChrR-like cupin" evidence="1">
    <location>
        <begin position="18"/>
        <end position="125"/>
    </location>
</feature>
<dbReference type="RefSeq" id="WP_104518057.1">
    <property type="nucleotide sequence ID" value="NZ_NHRY01000067.1"/>
</dbReference>
<dbReference type="EMBL" id="NHRY01000067">
    <property type="protein sequence ID" value="PPQ35801.1"/>
    <property type="molecule type" value="Genomic_DNA"/>
</dbReference>
<keyword evidence="3" id="KW-1185">Reference proteome</keyword>
<dbReference type="Proteomes" id="UP000239724">
    <property type="component" value="Unassembled WGS sequence"/>
</dbReference>
<gene>
    <name evidence="2" type="ORF">CCS01_06595</name>
</gene>
<sequence length="158" mass="17363">MGESKFERDSRRNAGLGDIYIDTSAEPWINFSPGIDFKLLRTSQETGAWSVLFKCAAGASFARHEHLAAGEYLMVSGKMEIRGGAERGGVTAKAGDYGFEANGAWHDDTKFLEETVLYFTNYGPIRFVDDDDNTVAVLDYKMLREVAAAGRKNLAHAA</sequence>
<evidence type="ECO:0000313" key="2">
    <source>
        <dbReference type="EMBL" id="PPQ35801.1"/>
    </source>
</evidence>
<dbReference type="OrthoDB" id="9801227at2"/>
<dbReference type="SUPFAM" id="SSF51182">
    <property type="entry name" value="RmlC-like cupins"/>
    <property type="match status" value="1"/>
</dbReference>
<dbReference type="InterPro" id="IPR014710">
    <property type="entry name" value="RmlC-like_jellyroll"/>
</dbReference>
<dbReference type="CDD" id="cd20302">
    <property type="entry name" value="cupin_DAD"/>
    <property type="match status" value="1"/>
</dbReference>
<dbReference type="Gene3D" id="2.60.120.10">
    <property type="entry name" value="Jelly Rolls"/>
    <property type="match status" value="1"/>
</dbReference>
<organism evidence="2 3">
    <name type="scientific">Rhodopila globiformis</name>
    <name type="common">Rhodopseudomonas globiformis</name>
    <dbReference type="NCBI Taxonomy" id="1071"/>
    <lineage>
        <taxon>Bacteria</taxon>
        <taxon>Pseudomonadati</taxon>
        <taxon>Pseudomonadota</taxon>
        <taxon>Alphaproteobacteria</taxon>
        <taxon>Acetobacterales</taxon>
        <taxon>Acetobacteraceae</taxon>
        <taxon>Rhodopila</taxon>
    </lineage>
</organism>